<proteinExistence type="predicted"/>
<sequence length="425" mass="41797">MSLRRRLLATVAGTLVAALLLAGCGDPDAGGSAPPPAFDPPLGFAAPTGTLFGGSGSRVFGRDADDLPAALVGTTIWATDGGRLVHVDSTGAAIPGPAAPPDRFVAGRPVATADGAVLVGGASVVPGSGTTPPGLSVDLLAFDAGTGALRWNAATVLPWTERPPAVAMTVAGVVAGVAVLTASTDAQRTALGIDLTTQRVLWSADGVAVDAVLADGPAGGTALGVATAPGASRAYAESRVVALDAVTGLRRPDVAGGLGRQVLRAPEITPAGPGLAVVSGRTAATTLAAPSASLRFVDARGAQVRTVDVGSSYTPPRCVWDEAATTVCGGDTRVFAVDATTAAPLWELPDAGANRVAPRLTTAWHGAVYGTTVNGPVVLDARTGADRDTRPGAAPVLVNAYLGLGAEASGVAGFGGGATIVPAVR</sequence>
<protein>
    <recommendedName>
        <fullName evidence="4">Pyrroloquinoline-quinone binding quinoprotein</fullName>
    </recommendedName>
</protein>
<evidence type="ECO:0008006" key="4">
    <source>
        <dbReference type="Google" id="ProtNLM"/>
    </source>
</evidence>
<feature type="chain" id="PRO_5045731483" description="Pyrroloquinoline-quinone binding quinoprotein" evidence="1">
    <location>
        <begin position="23"/>
        <end position="425"/>
    </location>
</feature>
<organism evidence="2 3">
    <name type="scientific">Actinomycetospora chibensis</name>
    <dbReference type="NCBI Taxonomy" id="663606"/>
    <lineage>
        <taxon>Bacteria</taxon>
        <taxon>Bacillati</taxon>
        <taxon>Actinomycetota</taxon>
        <taxon>Actinomycetes</taxon>
        <taxon>Pseudonocardiales</taxon>
        <taxon>Pseudonocardiaceae</taxon>
        <taxon>Actinomycetospora</taxon>
    </lineage>
</organism>
<name>A0ABV9RK98_9PSEU</name>
<dbReference type="InterPro" id="IPR006311">
    <property type="entry name" value="TAT_signal"/>
</dbReference>
<dbReference type="Proteomes" id="UP001595909">
    <property type="component" value="Unassembled WGS sequence"/>
</dbReference>
<evidence type="ECO:0000313" key="2">
    <source>
        <dbReference type="EMBL" id="MFC4833979.1"/>
    </source>
</evidence>
<dbReference type="RefSeq" id="WP_274188087.1">
    <property type="nucleotide sequence ID" value="NZ_BAABHN010000036.1"/>
</dbReference>
<feature type="signal peptide" evidence="1">
    <location>
        <begin position="1"/>
        <end position="22"/>
    </location>
</feature>
<comment type="caution">
    <text evidence="2">The sequence shown here is derived from an EMBL/GenBank/DDBJ whole genome shotgun (WGS) entry which is preliminary data.</text>
</comment>
<accession>A0ABV9RK98</accession>
<dbReference type="PROSITE" id="PS51257">
    <property type="entry name" value="PROKAR_LIPOPROTEIN"/>
    <property type="match status" value="1"/>
</dbReference>
<evidence type="ECO:0000256" key="1">
    <source>
        <dbReference type="SAM" id="SignalP"/>
    </source>
</evidence>
<dbReference type="SUPFAM" id="SSF50998">
    <property type="entry name" value="Quinoprotein alcohol dehydrogenase-like"/>
    <property type="match status" value="1"/>
</dbReference>
<reference evidence="3" key="1">
    <citation type="journal article" date="2019" name="Int. J. Syst. Evol. Microbiol.">
        <title>The Global Catalogue of Microorganisms (GCM) 10K type strain sequencing project: providing services to taxonomists for standard genome sequencing and annotation.</title>
        <authorList>
            <consortium name="The Broad Institute Genomics Platform"/>
            <consortium name="The Broad Institute Genome Sequencing Center for Infectious Disease"/>
            <person name="Wu L."/>
            <person name="Ma J."/>
        </authorList>
    </citation>
    <scope>NUCLEOTIDE SEQUENCE [LARGE SCALE GENOMIC DNA]</scope>
    <source>
        <strain evidence="3">CCUG 50347</strain>
    </source>
</reference>
<dbReference type="EMBL" id="JBHSIM010000036">
    <property type="protein sequence ID" value="MFC4833979.1"/>
    <property type="molecule type" value="Genomic_DNA"/>
</dbReference>
<evidence type="ECO:0000313" key="3">
    <source>
        <dbReference type="Proteomes" id="UP001595909"/>
    </source>
</evidence>
<dbReference type="InterPro" id="IPR011047">
    <property type="entry name" value="Quinoprotein_ADH-like_sf"/>
</dbReference>
<keyword evidence="1" id="KW-0732">Signal</keyword>
<keyword evidence="3" id="KW-1185">Reference proteome</keyword>
<gene>
    <name evidence="2" type="ORF">ACFPEL_16310</name>
</gene>
<dbReference type="InterPro" id="IPR015943">
    <property type="entry name" value="WD40/YVTN_repeat-like_dom_sf"/>
</dbReference>
<dbReference type="PROSITE" id="PS51318">
    <property type="entry name" value="TAT"/>
    <property type="match status" value="1"/>
</dbReference>
<dbReference type="Gene3D" id="2.130.10.10">
    <property type="entry name" value="YVTN repeat-like/Quinoprotein amine dehydrogenase"/>
    <property type="match status" value="1"/>
</dbReference>